<dbReference type="AlphaFoldDB" id="A0A9N9WDA6"/>
<dbReference type="SUPFAM" id="SSF56436">
    <property type="entry name" value="C-type lectin-like"/>
    <property type="match status" value="2"/>
</dbReference>
<organism evidence="3 4">
    <name type="scientific">Diatraea saccharalis</name>
    <name type="common">sugarcane borer</name>
    <dbReference type="NCBI Taxonomy" id="40085"/>
    <lineage>
        <taxon>Eukaryota</taxon>
        <taxon>Metazoa</taxon>
        <taxon>Ecdysozoa</taxon>
        <taxon>Arthropoda</taxon>
        <taxon>Hexapoda</taxon>
        <taxon>Insecta</taxon>
        <taxon>Pterygota</taxon>
        <taxon>Neoptera</taxon>
        <taxon>Endopterygota</taxon>
        <taxon>Lepidoptera</taxon>
        <taxon>Glossata</taxon>
        <taxon>Ditrysia</taxon>
        <taxon>Pyraloidea</taxon>
        <taxon>Crambidae</taxon>
        <taxon>Crambinae</taxon>
        <taxon>Diatraea</taxon>
    </lineage>
</organism>
<feature type="domain" description="C-type lectin" evidence="2">
    <location>
        <begin position="214"/>
        <end position="314"/>
    </location>
</feature>
<dbReference type="Proteomes" id="UP001153714">
    <property type="component" value="Chromosome 19"/>
</dbReference>
<dbReference type="InterPro" id="IPR001304">
    <property type="entry name" value="C-type_lectin-like"/>
</dbReference>
<sequence>MLLLLNVFVFGFVVVSARVEFYRKDYTYVQEYDAFYKLHSDGNFSSWNTAFLTCDDEVLTASAERFAVFGKDYQIPQYFLYRRGPQTQGSRSEIVSGVLQSRRVGIPKRVLLGAKLFYPETKEEWKVAMKFQKLMPSASTGTNEIFVGIHDKFTLGEYVNINGQPINISLKNKDETSEHCVTMDIGTGAYKLGKCYMHSGFRPFICKKVEDVTCPTIDKGYKYVKETKKCYKINTNPKTWSKAMETCFMEGGLLVVIESYKLEDGGYKLEDGGYNTWRNNDELKYDCGNIMDNGNNIYLGAHSCDTEIKPFVCEMSVEK</sequence>
<evidence type="ECO:0000256" key="1">
    <source>
        <dbReference type="SAM" id="SignalP"/>
    </source>
</evidence>
<feature type="signal peptide" evidence="1">
    <location>
        <begin position="1"/>
        <end position="17"/>
    </location>
</feature>
<protein>
    <recommendedName>
        <fullName evidence="2">C-type lectin domain-containing protein</fullName>
    </recommendedName>
</protein>
<evidence type="ECO:0000313" key="3">
    <source>
        <dbReference type="EMBL" id="CAG9788316.1"/>
    </source>
</evidence>
<accession>A0A9N9WDA6</accession>
<reference evidence="3" key="1">
    <citation type="submission" date="2021-12" db="EMBL/GenBank/DDBJ databases">
        <authorList>
            <person name="King R."/>
        </authorList>
    </citation>
    <scope>NUCLEOTIDE SEQUENCE</scope>
</reference>
<gene>
    <name evidence="3" type="ORF">DIATSA_LOCUS6129</name>
</gene>
<dbReference type="InterPro" id="IPR016187">
    <property type="entry name" value="CTDL_fold"/>
</dbReference>
<dbReference type="EMBL" id="OU893350">
    <property type="protein sequence ID" value="CAG9788316.1"/>
    <property type="molecule type" value="Genomic_DNA"/>
</dbReference>
<dbReference type="SMART" id="SM00034">
    <property type="entry name" value="CLECT"/>
    <property type="match status" value="1"/>
</dbReference>
<dbReference type="CDD" id="cd00037">
    <property type="entry name" value="CLECT"/>
    <property type="match status" value="1"/>
</dbReference>
<feature type="chain" id="PRO_5040506156" description="C-type lectin domain-containing protein" evidence="1">
    <location>
        <begin position="18"/>
        <end position="319"/>
    </location>
</feature>
<keyword evidence="1" id="KW-0732">Signal</keyword>
<dbReference type="InterPro" id="IPR016186">
    <property type="entry name" value="C-type_lectin-like/link_sf"/>
</dbReference>
<proteinExistence type="predicted"/>
<dbReference type="Gene3D" id="3.10.100.10">
    <property type="entry name" value="Mannose-Binding Protein A, subunit A"/>
    <property type="match status" value="2"/>
</dbReference>
<dbReference type="OrthoDB" id="5858677at2759"/>
<evidence type="ECO:0000313" key="4">
    <source>
        <dbReference type="Proteomes" id="UP001153714"/>
    </source>
</evidence>
<name>A0A9N9WDA6_9NEOP</name>
<dbReference type="Pfam" id="PF00059">
    <property type="entry name" value="Lectin_C"/>
    <property type="match status" value="1"/>
</dbReference>
<evidence type="ECO:0000259" key="2">
    <source>
        <dbReference type="SMART" id="SM00034"/>
    </source>
</evidence>
<reference evidence="3" key="2">
    <citation type="submission" date="2022-10" db="EMBL/GenBank/DDBJ databases">
        <authorList>
            <consortium name="ENA_rothamsted_submissions"/>
            <consortium name="culmorum"/>
            <person name="King R."/>
        </authorList>
    </citation>
    <scope>NUCLEOTIDE SEQUENCE</scope>
</reference>
<keyword evidence="4" id="KW-1185">Reference proteome</keyword>